<protein>
    <submittedName>
        <fullName evidence="1">Unannotated protein</fullName>
    </submittedName>
</protein>
<accession>A0A6J7PJQ5</accession>
<sequence>MALASVGVRRLESVRGAIATLGLAAVVLGLCACGQVTPAAKGRLAVKSTAYDCDTRSLTVTGAASPAIEGQDVQLQVRSDQFPKAPVWRIVETDAAGSFVATGKFAVASREATSVRVKLASVAGGVRVFSAVTVLEVYCAS</sequence>
<dbReference type="AlphaFoldDB" id="A0A6J7PJQ5"/>
<name>A0A6J7PJQ5_9ZZZZ</name>
<proteinExistence type="predicted"/>
<evidence type="ECO:0000313" key="1">
    <source>
        <dbReference type="EMBL" id="CAB5003639.1"/>
    </source>
</evidence>
<gene>
    <name evidence="1" type="ORF">UFOPK3992_00815</name>
</gene>
<organism evidence="1">
    <name type="scientific">freshwater metagenome</name>
    <dbReference type="NCBI Taxonomy" id="449393"/>
    <lineage>
        <taxon>unclassified sequences</taxon>
        <taxon>metagenomes</taxon>
        <taxon>ecological metagenomes</taxon>
    </lineage>
</organism>
<dbReference type="EMBL" id="CAFBOZ010000099">
    <property type="protein sequence ID" value="CAB5003639.1"/>
    <property type="molecule type" value="Genomic_DNA"/>
</dbReference>
<reference evidence="1" key="1">
    <citation type="submission" date="2020-05" db="EMBL/GenBank/DDBJ databases">
        <authorList>
            <person name="Chiriac C."/>
            <person name="Salcher M."/>
            <person name="Ghai R."/>
            <person name="Kavagutti S V."/>
        </authorList>
    </citation>
    <scope>NUCLEOTIDE SEQUENCE</scope>
</reference>